<keyword evidence="1 3" id="KW-0560">Oxidoreductase</keyword>
<dbReference type="EMBL" id="VSSQ01000053">
    <property type="protein sequence ID" value="MPL70438.1"/>
    <property type="molecule type" value="Genomic_DNA"/>
</dbReference>
<organism evidence="3">
    <name type="scientific">bioreactor metagenome</name>
    <dbReference type="NCBI Taxonomy" id="1076179"/>
    <lineage>
        <taxon>unclassified sequences</taxon>
        <taxon>metagenomes</taxon>
        <taxon>ecological metagenomes</taxon>
    </lineage>
</organism>
<dbReference type="GO" id="GO:0006979">
    <property type="term" value="P:response to oxidative stress"/>
    <property type="evidence" value="ECO:0007669"/>
    <property type="project" value="InterPro"/>
</dbReference>
<dbReference type="PANTHER" id="PTHR10173">
    <property type="entry name" value="METHIONINE SULFOXIDE REDUCTASE"/>
    <property type="match status" value="1"/>
</dbReference>
<evidence type="ECO:0000259" key="2">
    <source>
        <dbReference type="PROSITE" id="PS51790"/>
    </source>
</evidence>
<dbReference type="GO" id="GO:0033743">
    <property type="term" value="F:peptide-methionine (R)-S-oxide reductase activity"/>
    <property type="evidence" value="ECO:0007669"/>
    <property type="project" value="UniProtKB-EC"/>
</dbReference>
<dbReference type="GO" id="GO:0030091">
    <property type="term" value="P:protein repair"/>
    <property type="evidence" value="ECO:0007669"/>
    <property type="project" value="InterPro"/>
</dbReference>
<name>A0A644TTW1_9ZZZZ</name>
<dbReference type="AlphaFoldDB" id="A0A644TTW1"/>
<dbReference type="SUPFAM" id="SSF51316">
    <property type="entry name" value="Mss4-like"/>
    <property type="match status" value="1"/>
</dbReference>
<dbReference type="PROSITE" id="PS51790">
    <property type="entry name" value="MSRB"/>
    <property type="match status" value="1"/>
</dbReference>
<gene>
    <name evidence="3" type="primary">msrB_4</name>
    <name evidence="3" type="ORF">SDC9_16194</name>
</gene>
<dbReference type="NCBIfam" id="TIGR00357">
    <property type="entry name" value="peptide-methionine (R)-S-oxide reductase MsrB"/>
    <property type="match status" value="1"/>
</dbReference>
<feature type="domain" description="MsrB" evidence="2">
    <location>
        <begin position="70"/>
        <end position="192"/>
    </location>
</feature>
<sequence>MLNHPDKGASREPRKSITTRRNLGIAAAGVLALALPLWAAAQTAVITPAGDKLVIYTEKQAAEICYIEPTEELKATLSPEEYEVLVNAATEPPFDNPLWDNHREGIYVDKIDGTPLFASSTKFDSGTGWPSFWQPIDQEAVVLVEDRSYGMFRIEVRSKKSGGHLGHLFDDGPEPTGLRYCINSASLDFVPRQEMEARGYGELLSLL</sequence>
<dbReference type="Gene3D" id="2.170.150.20">
    <property type="entry name" value="Peptide methionine sulfoxide reductase"/>
    <property type="match status" value="1"/>
</dbReference>
<dbReference type="InterPro" id="IPR002579">
    <property type="entry name" value="Met_Sox_Rdtase_MsrB_dom"/>
</dbReference>
<dbReference type="GO" id="GO:0005737">
    <property type="term" value="C:cytoplasm"/>
    <property type="evidence" value="ECO:0007669"/>
    <property type="project" value="TreeGrafter"/>
</dbReference>
<dbReference type="InterPro" id="IPR011057">
    <property type="entry name" value="Mss4-like_sf"/>
</dbReference>
<accession>A0A644TTW1</accession>
<protein>
    <submittedName>
        <fullName evidence="3">Peptide methionine sulfoxide reductase MsrB</fullName>
        <ecNumber evidence="3">1.8.4.12</ecNumber>
    </submittedName>
</protein>
<dbReference type="InterPro" id="IPR028427">
    <property type="entry name" value="Met_Sox_Rdtase_MsrB"/>
</dbReference>
<evidence type="ECO:0000256" key="1">
    <source>
        <dbReference type="ARBA" id="ARBA00023002"/>
    </source>
</evidence>
<dbReference type="HAMAP" id="MF_01400">
    <property type="entry name" value="MsrB"/>
    <property type="match status" value="1"/>
</dbReference>
<dbReference type="PANTHER" id="PTHR10173:SF57">
    <property type="entry name" value="PEPTIDE-METHIONINE (R)-S-OXIDE REDUCTASE"/>
    <property type="match status" value="1"/>
</dbReference>
<comment type="caution">
    <text evidence="3">The sequence shown here is derived from an EMBL/GenBank/DDBJ whole genome shotgun (WGS) entry which is preliminary data.</text>
</comment>
<dbReference type="EC" id="1.8.4.12" evidence="3"/>
<evidence type="ECO:0000313" key="3">
    <source>
        <dbReference type="EMBL" id="MPL70438.1"/>
    </source>
</evidence>
<reference evidence="3" key="1">
    <citation type="submission" date="2019-08" db="EMBL/GenBank/DDBJ databases">
        <authorList>
            <person name="Kucharzyk K."/>
            <person name="Murdoch R.W."/>
            <person name="Higgins S."/>
            <person name="Loffler F."/>
        </authorList>
    </citation>
    <scope>NUCLEOTIDE SEQUENCE</scope>
</reference>
<dbReference type="Pfam" id="PF01641">
    <property type="entry name" value="SelR"/>
    <property type="match status" value="1"/>
</dbReference>
<proteinExistence type="inferred from homology"/>